<evidence type="ECO:0000259" key="1">
    <source>
        <dbReference type="Pfam" id="PF13649"/>
    </source>
</evidence>
<dbReference type="PANTHER" id="PTHR42912">
    <property type="entry name" value="METHYLTRANSFERASE"/>
    <property type="match status" value="1"/>
</dbReference>
<dbReference type="KEGG" id="sxn:IAG42_32955"/>
<feature type="domain" description="Methyltransferase" evidence="1">
    <location>
        <begin position="58"/>
        <end position="148"/>
    </location>
</feature>
<proteinExistence type="predicted"/>
<dbReference type="CDD" id="cd02440">
    <property type="entry name" value="AdoMet_MTases"/>
    <property type="match status" value="1"/>
</dbReference>
<dbReference type="Pfam" id="PF13649">
    <property type="entry name" value="Methyltransf_25"/>
    <property type="match status" value="1"/>
</dbReference>
<dbReference type="InterPro" id="IPR029063">
    <property type="entry name" value="SAM-dependent_MTases_sf"/>
</dbReference>
<dbReference type="EMBL" id="CP061281">
    <property type="protein sequence ID" value="QNS09066.1"/>
    <property type="molecule type" value="Genomic_DNA"/>
</dbReference>
<gene>
    <name evidence="2" type="ORF">IAG42_32955</name>
</gene>
<protein>
    <submittedName>
        <fullName evidence="2">Class I SAM-dependent methyltransferase</fullName>
    </submittedName>
</protein>
<evidence type="ECO:0000313" key="2">
    <source>
        <dbReference type="EMBL" id="QNS09066.1"/>
    </source>
</evidence>
<dbReference type="GO" id="GO:0008168">
    <property type="term" value="F:methyltransferase activity"/>
    <property type="evidence" value="ECO:0007669"/>
    <property type="project" value="UniProtKB-KW"/>
</dbReference>
<dbReference type="Proteomes" id="UP000516428">
    <property type="component" value="Chromosome"/>
</dbReference>
<sequence>MSATAATDAQLTTTARAYDHWAEPYTELVRTEFDRLPLDRAMFAAFADTVRAEPVGPVVELGCGPGRLTAHLRDLGLDASGIDLSPVMIDIARRTYPDLRFEVGSMHALDLPDASLAGAVSWYSVIHALPEDVPGYFGEFARVLRPGGHLLVGFFESEGGPVKPFDHKVTTAYRWPVDEVARVAAERGFTETGRMLREPREGERFRRGHLLLRKGDLG</sequence>
<dbReference type="AlphaFoldDB" id="A0A7H1BK11"/>
<organism evidence="2 3">
    <name type="scientific">Streptomyces xanthii</name>
    <dbReference type="NCBI Taxonomy" id="2768069"/>
    <lineage>
        <taxon>Bacteria</taxon>
        <taxon>Bacillati</taxon>
        <taxon>Actinomycetota</taxon>
        <taxon>Actinomycetes</taxon>
        <taxon>Kitasatosporales</taxon>
        <taxon>Streptomycetaceae</taxon>
        <taxon>Streptomyces</taxon>
    </lineage>
</organism>
<dbReference type="InterPro" id="IPR050508">
    <property type="entry name" value="Methyltransf_Superfamily"/>
</dbReference>
<dbReference type="GO" id="GO:0032259">
    <property type="term" value="P:methylation"/>
    <property type="evidence" value="ECO:0007669"/>
    <property type="project" value="UniProtKB-KW"/>
</dbReference>
<accession>A0A7H1BK11</accession>
<dbReference type="InterPro" id="IPR041698">
    <property type="entry name" value="Methyltransf_25"/>
</dbReference>
<dbReference type="SUPFAM" id="SSF53335">
    <property type="entry name" value="S-adenosyl-L-methionine-dependent methyltransferases"/>
    <property type="match status" value="1"/>
</dbReference>
<keyword evidence="2" id="KW-0489">Methyltransferase</keyword>
<dbReference type="Gene3D" id="3.40.50.150">
    <property type="entry name" value="Vaccinia Virus protein VP39"/>
    <property type="match status" value="1"/>
</dbReference>
<evidence type="ECO:0000313" key="3">
    <source>
        <dbReference type="Proteomes" id="UP000516428"/>
    </source>
</evidence>
<keyword evidence="2" id="KW-0808">Transferase</keyword>
<reference evidence="2 3" key="1">
    <citation type="submission" date="2020-09" db="EMBL/GenBank/DDBJ databases">
        <title>A novel species.</title>
        <authorList>
            <person name="Gao J."/>
        </authorList>
    </citation>
    <scope>NUCLEOTIDE SEQUENCE [LARGE SCALE GENOMIC DNA]</scope>
    <source>
        <strain evidence="2 3">CRXT-Y-14</strain>
    </source>
</reference>
<name>A0A7H1BK11_9ACTN</name>
<keyword evidence="3" id="KW-1185">Reference proteome</keyword>